<dbReference type="Pfam" id="PF01974">
    <property type="entry name" value="tRNA_int_endo"/>
    <property type="match status" value="1"/>
</dbReference>
<dbReference type="PIRSF" id="PIRSF005285">
    <property type="entry name" value="tRNA_splic_archaea"/>
    <property type="match status" value="1"/>
</dbReference>
<comment type="caution">
    <text evidence="3">The sequence shown here is derived from an EMBL/GenBank/DDBJ whole genome shotgun (WGS) entry which is preliminary data.</text>
</comment>
<organism evidence="3 4">
    <name type="scientific">Candidatus Naiadarchaeum limnaeum</name>
    <dbReference type="NCBI Taxonomy" id="2756139"/>
    <lineage>
        <taxon>Archaea</taxon>
        <taxon>Candidatus Undinarchaeota</taxon>
        <taxon>Candidatus Undinarchaeia</taxon>
        <taxon>Candidatus Naiadarchaeales</taxon>
        <taxon>Candidatus Naiadarchaeaceae</taxon>
        <taxon>Candidatus Naiadarchaeum</taxon>
    </lineage>
</organism>
<dbReference type="InterPro" id="IPR011856">
    <property type="entry name" value="tRNA_endonuc-like_dom_sf"/>
</dbReference>
<dbReference type="EMBL" id="DVAB01000006">
    <property type="protein sequence ID" value="HIK00002.1"/>
    <property type="molecule type" value="Genomic_DNA"/>
</dbReference>
<dbReference type="GO" id="GO:0000213">
    <property type="term" value="F:tRNA-intron lyase activity"/>
    <property type="evidence" value="ECO:0007669"/>
    <property type="project" value="UniProtKB-EC"/>
</dbReference>
<dbReference type="InterPro" id="IPR006676">
    <property type="entry name" value="tRNA_splic"/>
</dbReference>
<dbReference type="Gene3D" id="3.40.1170.20">
    <property type="entry name" value="tRNA intron endonuclease, N-terminal domain"/>
    <property type="match status" value="1"/>
</dbReference>
<feature type="domain" description="tRNA intron endonuclease N-terminal" evidence="2">
    <location>
        <begin position="7"/>
        <end position="72"/>
    </location>
</feature>
<sequence>MEKVIATGILAGGNVIVSNQEEANAIYSKGYFGEMLKGGKLNLALVEALFLVNREKLKVFEGKKELTFDDLLKKAKKEDKTIFGQYVAYSDLRDRGYIAKTGYKFGAHFRIYKRGDQPGQAHSAFLVHTIPEYYPMTMTDVSRFVRLGHSVKKRMWLAVADAEGDLTYYEVRRIKP</sequence>
<feature type="domain" description="tRNA intron endonuclease catalytic" evidence="1">
    <location>
        <begin position="85"/>
        <end position="168"/>
    </location>
</feature>
<dbReference type="Pfam" id="PF02778">
    <property type="entry name" value="tRNA_int_endo_N"/>
    <property type="match status" value="1"/>
</dbReference>
<dbReference type="AlphaFoldDB" id="A0A832UQS8"/>
<evidence type="ECO:0000259" key="1">
    <source>
        <dbReference type="Pfam" id="PF01974"/>
    </source>
</evidence>
<dbReference type="SUPFAM" id="SSF55267">
    <property type="entry name" value="tRNA-intron endonuclease N-terminal domain-like"/>
    <property type="match status" value="1"/>
</dbReference>
<evidence type="ECO:0000259" key="2">
    <source>
        <dbReference type="Pfam" id="PF02778"/>
    </source>
</evidence>
<keyword evidence="4" id="KW-1185">Reference proteome</keyword>
<dbReference type="InterPro" id="IPR036167">
    <property type="entry name" value="tRNA_intron_Endo_cat-like_sf"/>
</dbReference>
<name>A0A832UQS8_9ARCH</name>
<dbReference type="PANTHER" id="PTHR21227:SF0">
    <property type="entry name" value="TRNA-SPLICING ENDONUCLEASE SUBUNIT SEN2"/>
    <property type="match status" value="1"/>
</dbReference>
<dbReference type="InterPro" id="IPR006678">
    <property type="entry name" value="tRNA_intron_Endonuc_N"/>
</dbReference>
<gene>
    <name evidence="3" type="primary">endA</name>
    <name evidence="3" type="ORF">H1016_00495</name>
</gene>
<dbReference type="Proteomes" id="UP000646946">
    <property type="component" value="Unassembled WGS sequence"/>
</dbReference>
<dbReference type="SUPFAM" id="SSF53032">
    <property type="entry name" value="tRNA-intron endonuclease catalytic domain-like"/>
    <property type="match status" value="1"/>
</dbReference>
<dbReference type="PANTHER" id="PTHR21227">
    <property type="entry name" value="TRNA-SPLICING ENDONUCLEASE SUBUNIT SEN2"/>
    <property type="match status" value="1"/>
</dbReference>
<dbReference type="GO" id="GO:0003676">
    <property type="term" value="F:nucleic acid binding"/>
    <property type="evidence" value="ECO:0007669"/>
    <property type="project" value="InterPro"/>
</dbReference>
<evidence type="ECO:0000313" key="3">
    <source>
        <dbReference type="EMBL" id="HIK00002.1"/>
    </source>
</evidence>
<dbReference type="GO" id="GO:0005737">
    <property type="term" value="C:cytoplasm"/>
    <property type="evidence" value="ECO:0007669"/>
    <property type="project" value="TreeGrafter"/>
</dbReference>
<protein>
    <submittedName>
        <fullName evidence="3">tRNA-intron lyase</fullName>
        <ecNumber evidence="3">4.6.1.16</ecNumber>
    </submittedName>
</protein>
<dbReference type="CDD" id="cd22363">
    <property type="entry name" value="tRNA-intron_lyase_C"/>
    <property type="match status" value="1"/>
</dbReference>
<accession>A0A832UQS8</accession>
<evidence type="ECO:0000313" key="4">
    <source>
        <dbReference type="Proteomes" id="UP000646946"/>
    </source>
</evidence>
<dbReference type="EC" id="4.6.1.16" evidence="3"/>
<dbReference type="InterPro" id="IPR006677">
    <property type="entry name" value="tRNA_intron_Endonuc_cat-like"/>
</dbReference>
<dbReference type="InterPro" id="IPR016442">
    <property type="entry name" value="tRNA_splic_arch_short"/>
</dbReference>
<dbReference type="Gene3D" id="3.40.1350.10">
    <property type="match status" value="1"/>
</dbReference>
<keyword evidence="3" id="KW-0456">Lyase</keyword>
<dbReference type="InterPro" id="IPR036740">
    <property type="entry name" value="tRNA_intron_Endonuc_N_sf"/>
</dbReference>
<reference evidence="3 4" key="1">
    <citation type="journal article" name="Nat. Commun.">
        <title>Undinarchaeota illuminate DPANN phylogeny and the impact of gene transfer on archaeal evolution.</title>
        <authorList>
            <person name="Dombrowski N."/>
            <person name="Williams T.A."/>
            <person name="Sun J."/>
            <person name="Woodcroft B.J."/>
            <person name="Lee J.H."/>
            <person name="Minh B.Q."/>
            <person name="Rinke C."/>
            <person name="Spang A."/>
        </authorList>
    </citation>
    <scope>NUCLEOTIDE SEQUENCE [LARGE SCALE GENOMIC DNA]</scope>
    <source>
        <strain evidence="3">MAG_bin1129</strain>
    </source>
</reference>
<proteinExistence type="predicted"/>
<dbReference type="NCBIfam" id="TIGR00324">
    <property type="entry name" value="endA"/>
    <property type="match status" value="1"/>
</dbReference>
<dbReference type="GO" id="GO:0006388">
    <property type="term" value="P:tRNA splicing, via endonucleolytic cleavage and ligation"/>
    <property type="evidence" value="ECO:0007669"/>
    <property type="project" value="InterPro"/>
</dbReference>